<name>A0AAE9I1G3_9NEIS</name>
<dbReference type="EMBL" id="CP097501">
    <property type="protein sequence ID" value="URD68416.1"/>
    <property type="molecule type" value="Genomic_DNA"/>
</dbReference>
<gene>
    <name evidence="2" type="ORF">LNQ82_04525</name>
</gene>
<accession>A0AAE9I1G3</accession>
<feature type="chain" id="PRO_5041993199" description="DUF2147 domain-containing protein" evidence="1">
    <location>
        <begin position="20"/>
        <end position="129"/>
    </location>
</feature>
<proteinExistence type="predicted"/>
<protein>
    <recommendedName>
        <fullName evidence="4">DUF2147 domain-containing protein</fullName>
    </recommendedName>
</protein>
<dbReference type="Proteomes" id="UP001056819">
    <property type="component" value="Chromosome"/>
</dbReference>
<keyword evidence="1" id="KW-0732">Signal</keyword>
<evidence type="ECO:0008006" key="4">
    <source>
        <dbReference type="Google" id="ProtNLM"/>
    </source>
</evidence>
<evidence type="ECO:0000313" key="2">
    <source>
        <dbReference type="EMBL" id="URD68416.1"/>
    </source>
</evidence>
<evidence type="ECO:0000313" key="3">
    <source>
        <dbReference type="Proteomes" id="UP001056819"/>
    </source>
</evidence>
<feature type="signal peptide" evidence="1">
    <location>
        <begin position="1"/>
        <end position="19"/>
    </location>
</feature>
<dbReference type="RefSeq" id="WP_027022332.1">
    <property type="nucleotide sequence ID" value="NZ_CP097501.1"/>
</dbReference>
<reference evidence="2" key="1">
    <citation type="submission" date="2022-05" db="EMBL/GenBank/DDBJ databases">
        <title>Alysiella filiformis genome sequencing.</title>
        <authorList>
            <person name="Viehboeck T."/>
        </authorList>
    </citation>
    <scope>NUCLEOTIDE SEQUENCE</scope>
    <source>
        <strain evidence="2">DSM 2580</strain>
    </source>
</reference>
<organism evidence="2 3">
    <name type="scientific">Conchiformibius steedae DSM 2580</name>
    <dbReference type="NCBI Taxonomy" id="1121352"/>
    <lineage>
        <taxon>Bacteria</taxon>
        <taxon>Pseudomonadati</taxon>
        <taxon>Pseudomonadota</taxon>
        <taxon>Betaproteobacteria</taxon>
        <taxon>Neisseriales</taxon>
        <taxon>Neisseriaceae</taxon>
        <taxon>Conchiformibius</taxon>
    </lineage>
</organism>
<dbReference type="AlphaFoldDB" id="A0AAE9I1G3"/>
<sequence length="129" mass="14517">MKKHLLTALLVCATLPALAAPKDTVVRHFTAFSSDGENGWRAVIRNNRIELETIKGNEYHRRIPVKRLAYAKGVEFTGKTRFGEVTLNINSQRCRDHNGRMNEFTAKLYYRGKVVKGCAVRGAYGHAPT</sequence>
<evidence type="ECO:0000256" key="1">
    <source>
        <dbReference type="SAM" id="SignalP"/>
    </source>
</evidence>